<organism evidence="1 2">
    <name type="scientific">Neisseria sicca VK64</name>
    <dbReference type="NCBI Taxonomy" id="1095748"/>
    <lineage>
        <taxon>Bacteria</taxon>
        <taxon>Pseudomonadati</taxon>
        <taxon>Pseudomonadota</taxon>
        <taxon>Betaproteobacteria</taxon>
        <taxon>Neisseriales</taxon>
        <taxon>Neisseriaceae</taxon>
        <taxon>Neisseria</taxon>
    </lineage>
</organism>
<dbReference type="EMBL" id="AJMT01000094">
    <property type="protein sequence ID" value="EIG28862.1"/>
    <property type="molecule type" value="Genomic_DNA"/>
</dbReference>
<sequence length="40" mass="4549">MVKKFGLHGLPFQSIRSICIGNIKKLLDSNTDIEHLQRVV</sequence>
<evidence type="ECO:0000313" key="2">
    <source>
        <dbReference type="Proteomes" id="UP000004473"/>
    </source>
</evidence>
<accession>I2NSQ1</accession>
<gene>
    <name evidence="1" type="ORF">HMPREF1051_2190</name>
</gene>
<dbReference type="AlphaFoldDB" id="I2NSQ1"/>
<evidence type="ECO:0000313" key="1">
    <source>
        <dbReference type="EMBL" id="EIG28862.1"/>
    </source>
</evidence>
<reference evidence="1 2" key="1">
    <citation type="submission" date="2012-04" db="EMBL/GenBank/DDBJ databases">
        <authorList>
            <person name="Harkins D.M."/>
            <person name="Madupu R."/>
            <person name="Durkin A.S."/>
            <person name="Torralba M."/>
            <person name="Methe B."/>
            <person name="Sutton G.G."/>
            <person name="Nelson K.E."/>
        </authorList>
    </citation>
    <scope>NUCLEOTIDE SEQUENCE [LARGE SCALE GENOMIC DNA]</scope>
    <source>
        <strain evidence="1 2">VK64</strain>
    </source>
</reference>
<dbReference type="Proteomes" id="UP000004473">
    <property type="component" value="Unassembled WGS sequence"/>
</dbReference>
<protein>
    <submittedName>
        <fullName evidence="1">Uncharacterized protein</fullName>
    </submittedName>
</protein>
<comment type="caution">
    <text evidence="1">The sequence shown here is derived from an EMBL/GenBank/DDBJ whole genome shotgun (WGS) entry which is preliminary data.</text>
</comment>
<proteinExistence type="predicted"/>
<dbReference type="PATRIC" id="fig|1095748.3.peg.1295"/>
<name>I2NSQ1_NEISI</name>